<proteinExistence type="predicted"/>
<keyword evidence="3" id="KW-1185">Reference proteome</keyword>
<protein>
    <submittedName>
        <fullName evidence="2">Uncharacterized protein</fullName>
    </submittedName>
</protein>
<name>A0A3A2ZW92_9EURO</name>
<dbReference type="EMBL" id="MVGC01000004">
    <property type="protein sequence ID" value="RJE27402.1"/>
    <property type="molecule type" value="Genomic_DNA"/>
</dbReference>
<dbReference type="Proteomes" id="UP000266188">
    <property type="component" value="Unassembled WGS sequence"/>
</dbReference>
<gene>
    <name evidence="2" type="ORF">PHISCL_00278</name>
</gene>
<reference evidence="3" key="1">
    <citation type="submission" date="2017-02" db="EMBL/GenBank/DDBJ databases">
        <authorList>
            <person name="Tafer H."/>
            <person name="Lopandic K."/>
        </authorList>
    </citation>
    <scope>NUCLEOTIDE SEQUENCE [LARGE SCALE GENOMIC DNA]</scope>
    <source>
        <strain evidence="3">CBS 366.77</strain>
    </source>
</reference>
<feature type="compositionally biased region" description="Basic and acidic residues" evidence="1">
    <location>
        <begin position="75"/>
        <end position="89"/>
    </location>
</feature>
<evidence type="ECO:0000313" key="2">
    <source>
        <dbReference type="EMBL" id="RJE27402.1"/>
    </source>
</evidence>
<evidence type="ECO:0000313" key="3">
    <source>
        <dbReference type="Proteomes" id="UP000266188"/>
    </source>
</evidence>
<evidence type="ECO:0000256" key="1">
    <source>
        <dbReference type="SAM" id="MobiDB-lite"/>
    </source>
</evidence>
<comment type="caution">
    <text evidence="2">The sequence shown here is derived from an EMBL/GenBank/DDBJ whole genome shotgun (WGS) entry which is preliminary data.</text>
</comment>
<feature type="region of interest" description="Disordered" evidence="1">
    <location>
        <begin position="75"/>
        <end position="123"/>
    </location>
</feature>
<accession>A0A3A2ZW92</accession>
<sequence>MASNTFAEPHTTQFDSQLSAWPALPTVNDLQSMYINIEEKWLQHPCPLELKRLPITVPTVVARIIEESTRKETYILSDCDEHGSDDGPREAATPAGVSEPSTDMTKDSGPGKKVPGLAVEEPEVGECGKAADMASGTNVWKSFAKHITHKKG</sequence>
<dbReference type="AlphaFoldDB" id="A0A3A2ZW92"/>
<organism evidence="2 3">
    <name type="scientific">Aspergillus sclerotialis</name>
    <dbReference type="NCBI Taxonomy" id="2070753"/>
    <lineage>
        <taxon>Eukaryota</taxon>
        <taxon>Fungi</taxon>
        <taxon>Dikarya</taxon>
        <taxon>Ascomycota</taxon>
        <taxon>Pezizomycotina</taxon>
        <taxon>Eurotiomycetes</taxon>
        <taxon>Eurotiomycetidae</taxon>
        <taxon>Eurotiales</taxon>
        <taxon>Aspergillaceae</taxon>
        <taxon>Aspergillus</taxon>
        <taxon>Aspergillus subgen. Polypaecilum</taxon>
    </lineage>
</organism>